<dbReference type="InterPro" id="IPR054828">
    <property type="entry name" value="Vit_B12_bind_prot"/>
</dbReference>
<evidence type="ECO:0000313" key="4">
    <source>
        <dbReference type="EMBL" id="MFD1570776.1"/>
    </source>
</evidence>
<dbReference type="InterPro" id="IPR002491">
    <property type="entry name" value="ABC_transptr_periplasmic_BD"/>
</dbReference>
<comment type="caution">
    <text evidence="4">The sequence shown here is derived from an EMBL/GenBank/DDBJ whole genome shotgun (WGS) entry which is preliminary data.</text>
</comment>
<evidence type="ECO:0000259" key="3">
    <source>
        <dbReference type="PROSITE" id="PS50983"/>
    </source>
</evidence>
<proteinExistence type="predicted"/>
<dbReference type="AlphaFoldDB" id="A0ABD6C1W5"/>
<name>A0ABD6C1W5_9EURY</name>
<feature type="domain" description="Fe/B12 periplasmic-binding" evidence="3">
    <location>
        <begin position="5"/>
        <end position="255"/>
    </location>
</feature>
<keyword evidence="5" id="KW-1185">Reference proteome</keyword>
<feature type="region of interest" description="Disordered" evidence="2">
    <location>
        <begin position="34"/>
        <end position="53"/>
    </location>
</feature>
<dbReference type="Pfam" id="PF01497">
    <property type="entry name" value="Peripla_BP_2"/>
    <property type="match status" value="1"/>
</dbReference>
<dbReference type="PANTHER" id="PTHR42860:SF1">
    <property type="entry name" value="VITAMIN B12-BINDING PROTEIN"/>
    <property type="match status" value="1"/>
</dbReference>
<dbReference type="PROSITE" id="PS50983">
    <property type="entry name" value="FE_B12_PBP"/>
    <property type="match status" value="1"/>
</dbReference>
<dbReference type="CDD" id="cd01144">
    <property type="entry name" value="BtuF"/>
    <property type="match status" value="1"/>
</dbReference>
<organism evidence="4 5">
    <name type="scientific">Halorubrum laminariae</name>
    <dbReference type="NCBI Taxonomy" id="1433523"/>
    <lineage>
        <taxon>Archaea</taxon>
        <taxon>Methanobacteriati</taxon>
        <taxon>Methanobacteriota</taxon>
        <taxon>Stenosarchaea group</taxon>
        <taxon>Halobacteria</taxon>
        <taxon>Halobacteriales</taxon>
        <taxon>Haloferacaceae</taxon>
        <taxon>Halorubrum</taxon>
    </lineage>
</organism>
<dbReference type="NCBIfam" id="NF038402">
    <property type="entry name" value="TroA_like"/>
    <property type="match status" value="1"/>
</dbReference>
<dbReference type="Gene3D" id="3.40.50.1980">
    <property type="entry name" value="Nitrogenase molybdenum iron protein domain"/>
    <property type="match status" value="2"/>
</dbReference>
<evidence type="ECO:0000256" key="1">
    <source>
        <dbReference type="ARBA" id="ARBA00022729"/>
    </source>
</evidence>
<accession>A0ABD6C1W5</accession>
<dbReference type="EMBL" id="JBHUDB010000005">
    <property type="protein sequence ID" value="MFD1570776.1"/>
    <property type="molecule type" value="Genomic_DNA"/>
</dbReference>
<dbReference type="PANTHER" id="PTHR42860">
    <property type="entry name" value="VITAMIN B12-BINDING PROTEIN"/>
    <property type="match status" value="1"/>
</dbReference>
<reference evidence="4 5" key="1">
    <citation type="journal article" date="2019" name="Int. J. Syst. Evol. Microbiol.">
        <title>The Global Catalogue of Microorganisms (GCM) 10K type strain sequencing project: providing services to taxonomists for standard genome sequencing and annotation.</title>
        <authorList>
            <consortium name="The Broad Institute Genomics Platform"/>
            <consortium name="The Broad Institute Genome Sequencing Center for Infectious Disease"/>
            <person name="Wu L."/>
            <person name="Ma J."/>
        </authorList>
    </citation>
    <scope>NUCLEOTIDE SEQUENCE [LARGE SCALE GENOMIC DNA]</scope>
    <source>
        <strain evidence="4 5">CGMCC 1.12689</strain>
    </source>
</reference>
<protein>
    <submittedName>
        <fullName evidence="4">Cobalamin-binding protein</fullName>
    </submittedName>
</protein>
<sequence length="267" mass="28016">MSEPRVVSLAPSATATVAALDAADLLVGVTHHGDPPAGAGGAHGRNELPETVGGWLNPDLDRVADLDPDVVLTSDGLQADLAGRCRDRGLPVSHREPIDLDAVVATFAARGDDVGRPDAGERLATAARDRLDRVAAAVADRPRPTVYCEEWSDPPMAAGNWVPEAVRAAGGRYPFVDSGERSREVDLDAVAAADPDHVVLHVCGRGDRVDPATVDDRDWGVDAPTHVIDDSLLNQPSPALIDGIERLAQVFHPDAVRSSPANAADDT</sequence>
<dbReference type="InterPro" id="IPR051030">
    <property type="entry name" value="Vitamin_B12-ABC_binding"/>
</dbReference>
<dbReference type="Proteomes" id="UP001597185">
    <property type="component" value="Unassembled WGS sequence"/>
</dbReference>
<dbReference type="SUPFAM" id="SSF53807">
    <property type="entry name" value="Helical backbone' metal receptor"/>
    <property type="match status" value="1"/>
</dbReference>
<gene>
    <name evidence="4" type="ORF">ACFR9T_09280</name>
</gene>
<evidence type="ECO:0000313" key="5">
    <source>
        <dbReference type="Proteomes" id="UP001597185"/>
    </source>
</evidence>
<keyword evidence="1" id="KW-0732">Signal</keyword>
<evidence type="ECO:0000256" key="2">
    <source>
        <dbReference type="SAM" id="MobiDB-lite"/>
    </source>
</evidence>
<dbReference type="RefSeq" id="WP_256416489.1">
    <property type="nucleotide sequence ID" value="NZ_JANHDL010000001.1"/>
</dbReference>